<evidence type="ECO:0000256" key="1">
    <source>
        <dbReference type="SAM" id="MobiDB-lite"/>
    </source>
</evidence>
<evidence type="ECO:0000313" key="2">
    <source>
        <dbReference type="EMBL" id="SPJ89619.1"/>
    </source>
</evidence>
<dbReference type="EMBL" id="ONZP01000683">
    <property type="protein sequence ID" value="SPJ89619.1"/>
    <property type="molecule type" value="Genomic_DNA"/>
</dbReference>
<name>A0AAE8MN04_9HYPO</name>
<keyword evidence="3" id="KW-1185">Reference proteome</keyword>
<dbReference type="Proteomes" id="UP001187734">
    <property type="component" value="Unassembled WGS sequence"/>
</dbReference>
<evidence type="ECO:0000313" key="3">
    <source>
        <dbReference type="Proteomes" id="UP001187734"/>
    </source>
</evidence>
<gene>
    <name evidence="2" type="ORF">FTOL_12980</name>
</gene>
<reference evidence="2" key="1">
    <citation type="submission" date="2018-03" db="EMBL/GenBank/DDBJ databases">
        <authorList>
            <person name="Guldener U."/>
        </authorList>
    </citation>
    <scope>NUCLEOTIDE SEQUENCE</scope>
</reference>
<feature type="region of interest" description="Disordered" evidence="1">
    <location>
        <begin position="1"/>
        <end position="56"/>
    </location>
</feature>
<sequence length="56" mass="6600">MSDSRLSLKMAHSPTFPFLRKHRAQDLCRETRPREAPSPQRHTRETANPFDPKSWP</sequence>
<comment type="caution">
    <text evidence="2">The sequence shown here is derived from an EMBL/GenBank/DDBJ whole genome shotgun (WGS) entry which is preliminary data.</text>
</comment>
<dbReference type="AlphaFoldDB" id="A0AAE8MN04"/>
<organism evidence="2 3">
    <name type="scientific">Fusarium torulosum</name>
    <dbReference type="NCBI Taxonomy" id="33205"/>
    <lineage>
        <taxon>Eukaryota</taxon>
        <taxon>Fungi</taxon>
        <taxon>Dikarya</taxon>
        <taxon>Ascomycota</taxon>
        <taxon>Pezizomycotina</taxon>
        <taxon>Sordariomycetes</taxon>
        <taxon>Hypocreomycetidae</taxon>
        <taxon>Hypocreales</taxon>
        <taxon>Nectriaceae</taxon>
        <taxon>Fusarium</taxon>
    </lineage>
</organism>
<feature type="compositionally biased region" description="Basic and acidic residues" evidence="1">
    <location>
        <begin position="24"/>
        <end position="35"/>
    </location>
</feature>
<proteinExistence type="predicted"/>
<protein>
    <submittedName>
        <fullName evidence="2">Uncharacterized protein</fullName>
    </submittedName>
</protein>
<accession>A0AAE8MN04</accession>